<feature type="compositionally biased region" description="Low complexity" evidence="1">
    <location>
        <begin position="107"/>
        <end position="116"/>
    </location>
</feature>
<name>A0A182SJ29_9DIPT</name>
<feature type="compositionally biased region" description="Basic and acidic residues" evidence="1">
    <location>
        <begin position="119"/>
        <end position="130"/>
    </location>
</feature>
<dbReference type="Proteomes" id="UP000075901">
    <property type="component" value="Unassembled WGS sequence"/>
</dbReference>
<protein>
    <submittedName>
        <fullName evidence="2">Uncharacterized protein</fullName>
    </submittedName>
</protein>
<keyword evidence="3" id="KW-1185">Reference proteome</keyword>
<feature type="compositionally biased region" description="Acidic residues" evidence="1">
    <location>
        <begin position="79"/>
        <end position="102"/>
    </location>
</feature>
<organism evidence="2 3">
    <name type="scientific">Anopheles maculatus</name>
    <dbReference type="NCBI Taxonomy" id="74869"/>
    <lineage>
        <taxon>Eukaryota</taxon>
        <taxon>Metazoa</taxon>
        <taxon>Ecdysozoa</taxon>
        <taxon>Arthropoda</taxon>
        <taxon>Hexapoda</taxon>
        <taxon>Insecta</taxon>
        <taxon>Pterygota</taxon>
        <taxon>Neoptera</taxon>
        <taxon>Endopterygota</taxon>
        <taxon>Diptera</taxon>
        <taxon>Nematocera</taxon>
        <taxon>Culicoidea</taxon>
        <taxon>Culicidae</taxon>
        <taxon>Anophelinae</taxon>
        <taxon>Anopheles</taxon>
        <taxon>Anopheles maculatus group</taxon>
    </lineage>
</organism>
<dbReference type="VEuPathDB" id="VectorBase:AMAM007771"/>
<proteinExistence type="predicted"/>
<dbReference type="EnsemblMetazoa" id="AMAM007771-RA">
    <property type="protein sequence ID" value="AMAM007771-PA"/>
    <property type="gene ID" value="AMAM007771"/>
</dbReference>
<feature type="region of interest" description="Disordered" evidence="1">
    <location>
        <begin position="56"/>
        <end position="170"/>
    </location>
</feature>
<sequence length="195" mass="22836">MQHRFVQRQLQPIKDCVLAFVNEEGPERLRLIAAPPSHVIVTGSRNAPVYLPCQAELGPETSDDIPNSSYGDEYLDGHNEEDEEEEEDDEGYDEDTEEMEDDFLPHTSSLLTSNDLSNDEQHLQDGEVQHQPHQHYPRQYKDYENDDDERRRRRRRYVHSQRRGLSGGGEYYGAPNIFEYVWYRNGLEFLTTAFQ</sequence>
<evidence type="ECO:0000313" key="2">
    <source>
        <dbReference type="EnsemblMetazoa" id="AMAM007771-PA"/>
    </source>
</evidence>
<dbReference type="AlphaFoldDB" id="A0A182SJ29"/>
<evidence type="ECO:0000313" key="3">
    <source>
        <dbReference type="Proteomes" id="UP000075901"/>
    </source>
</evidence>
<accession>A0A182SJ29</accession>
<evidence type="ECO:0000256" key="1">
    <source>
        <dbReference type="SAM" id="MobiDB-lite"/>
    </source>
</evidence>
<feature type="compositionally biased region" description="Basic residues" evidence="1">
    <location>
        <begin position="151"/>
        <end position="162"/>
    </location>
</feature>
<reference evidence="3" key="1">
    <citation type="submission" date="2013-09" db="EMBL/GenBank/DDBJ databases">
        <title>The Genome Sequence of Anopheles maculatus species B.</title>
        <authorList>
            <consortium name="The Broad Institute Genomics Platform"/>
            <person name="Neafsey D.E."/>
            <person name="Besansky N."/>
            <person name="Howell P."/>
            <person name="Walton C."/>
            <person name="Young S.K."/>
            <person name="Zeng Q."/>
            <person name="Gargeya S."/>
            <person name="Fitzgerald M."/>
            <person name="Haas B."/>
            <person name="Abouelleil A."/>
            <person name="Allen A.W."/>
            <person name="Alvarado L."/>
            <person name="Arachchi H.M."/>
            <person name="Berlin A.M."/>
            <person name="Chapman S.B."/>
            <person name="Gainer-Dewar J."/>
            <person name="Goldberg J."/>
            <person name="Griggs A."/>
            <person name="Gujja S."/>
            <person name="Hansen M."/>
            <person name="Howarth C."/>
            <person name="Imamovic A."/>
            <person name="Ireland A."/>
            <person name="Larimer J."/>
            <person name="McCowan C."/>
            <person name="Murphy C."/>
            <person name="Pearson M."/>
            <person name="Poon T.W."/>
            <person name="Priest M."/>
            <person name="Roberts A."/>
            <person name="Saif S."/>
            <person name="Shea T."/>
            <person name="Sisk P."/>
            <person name="Sykes S."/>
            <person name="Wortman J."/>
            <person name="Nusbaum C."/>
            <person name="Birren B."/>
        </authorList>
    </citation>
    <scope>NUCLEOTIDE SEQUENCE [LARGE SCALE GENOMIC DNA]</scope>
    <source>
        <strain evidence="3">maculatus3</strain>
    </source>
</reference>
<reference evidence="2" key="2">
    <citation type="submission" date="2020-05" db="UniProtKB">
        <authorList>
            <consortium name="EnsemblMetazoa"/>
        </authorList>
    </citation>
    <scope>IDENTIFICATION</scope>
    <source>
        <strain evidence="2">maculatus3</strain>
    </source>
</reference>